<dbReference type="PANTHER" id="PTHR38442">
    <property type="entry name" value="INNER MEMBRANE PROTEIN-RELATED"/>
    <property type="match status" value="1"/>
</dbReference>
<evidence type="ECO:0000313" key="3">
    <source>
        <dbReference type="Proteomes" id="UP000606115"/>
    </source>
</evidence>
<dbReference type="InterPro" id="IPR007383">
    <property type="entry name" value="DUF445"/>
</dbReference>
<organism evidence="2 3">
    <name type="scientific">Glutamicibacter ardleyensis</name>
    <dbReference type="NCBI Taxonomy" id="225894"/>
    <lineage>
        <taxon>Bacteria</taxon>
        <taxon>Bacillati</taxon>
        <taxon>Actinomycetota</taxon>
        <taxon>Actinomycetes</taxon>
        <taxon>Micrococcales</taxon>
        <taxon>Micrococcaceae</taxon>
        <taxon>Glutamicibacter</taxon>
    </lineage>
</organism>
<sequence>MPELLDQRAEGLRSMKRVATLLFLLMCALFVFSVLFQERIPALSYLKSAAEGGMVGAVADWFAVTALFRHPLGLKIPHTNLIQRKKDELGASLGDFVQQNFLTPQVITTKLRQAQLGLRVGSYLASEKGSTAAATQISTLAVGALNSLDDEQVLTVLQVLANDYVVAPEWSTTLGALGQKLIDDSHHEVAVELIAQRAGTWVSEHSEVFLDVVSGRSPSWVPQMVDQLLAQKVHQELRGLLFAVANNVQHPLRLALTDWLADFTVAMQHDPETIKKVEAFKHSLLGDQQLRELAVRGWDSLKTGLIQSLQDAESPLNIALRSALGTFGERLQNDHQLRENLEDRLVSGVASLTEQHGAALAGLVSDTVQAWNPVETSEKLELQVGRDLQFIRINGTVIGALAGVVIFSVGELIVAISG</sequence>
<dbReference type="Proteomes" id="UP000606115">
    <property type="component" value="Unassembled WGS sequence"/>
</dbReference>
<name>A0ABQ2DPI6_9MICC</name>
<dbReference type="GeneID" id="303305096"/>
<reference evidence="3" key="1">
    <citation type="journal article" date="2019" name="Int. J. Syst. Evol. Microbiol.">
        <title>The Global Catalogue of Microorganisms (GCM) 10K type strain sequencing project: providing services to taxonomists for standard genome sequencing and annotation.</title>
        <authorList>
            <consortium name="The Broad Institute Genomics Platform"/>
            <consortium name="The Broad Institute Genome Sequencing Center for Infectious Disease"/>
            <person name="Wu L."/>
            <person name="Ma J."/>
        </authorList>
    </citation>
    <scope>NUCLEOTIDE SEQUENCE [LARGE SCALE GENOMIC DNA]</scope>
    <source>
        <strain evidence="3">CGMCC 1.3685</strain>
    </source>
</reference>
<keyword evidence="1" id="KW-1133">Transmembrane helix</keyword>
<keyword evidence="3" id="KW-1185">Reference proteome</keyword>
<dbReference type="RefSeq" id="WP_188686302.1">
    <property type="nucleotide sequence ID" value="NZ_BMKX01000007.1"/>
</dbReference>
<proteinExistence type="predicted"/>
<dbReference type="Pfam" id="PF04286">
    <property type="entry name" value="DUF445"/>
    <property type="match status" value="1"/>
</dbReference>
<evidence type="ECO:0000256" key="1">
    <source>
        <dbReference type="SAM" id="Phobius"/>
    </source>
</evidence>
<feature type="transmembrane region" description="Helical" evidence="1">
    <location>
        <begin position="396"/>
        <end position="416"/>
    </location>
</feature>
<accession>A0ABQ2DPI6</accession>
<dbReference type="PANTHER" id="PTHR38442:SF1">
    <property type="entry name" value="INNER MEMBRANE PROTEIN"/>
    <property type="match status" value="1"/>
</dbReference>
<keyword evidence="1" id="KW-0812">Transmembrane</keyword>
<gene>
    <name evidence="2" type="ORF">GCM10007173_27520</name>
</gene>
<protein>
    <submittedName>
        <fullName evidence="2">Membrane protein</fullName>
    </submittedName>
</protein>
<keyword evidence="1" id="KW-0472">Membrane</keyword>
<evidence type="ECO:0000313" key="2">
    <source>
        <dbReference type="EMBL" id="GGJ67176.1"/>
    </source>
</evidence>
<dbReference type="EMBL" id="BMKX01000007">
    <property type="protein sequence ID" value="GGJ67176.1"/>
    <property type="molecule type" value="Genomic_DNA"/>
</dbReference>
<feature type="transmembrane region" description="Helical" evidence="1">
    <location>
        <begin position="18"/>
        <end position="36"/>
    </location>
</feature>
<comment type="caution">
    <text evidence="2">The sequence shown here is derived from an EMBL/GenBank/DDBJ whole genome shotgun (WGS) entry which is preliminary data.</text>
</comment>